<dbReference type="AlphaFoldDB" id="A0A1I5CPE2"/>
<evidence type="ECO:0000313" key="2">
    <source>
        <dbReference type="EMBL" id="SFN88828.1"/>
    </source>
</evidence>
<evidence type="ECO:0000313" key="3">
    <source>
        <dbReference type="Proteomes" id="UP000198705"/>
    </source>
</evidence>
<gene>
    <name evidence="2" type="ORF">SAMN04487989_105204</name>
</gene>
<evidence type="ECO:0000256" key="1">
    <source>
        <dbReference type="SAM" id="Phobius"/>
    </source>
</evidence>
<dbReference type="STRING" id="649333.SAMN04487989_105204"/>
<reference evidence="3" key="1">
    <citation type="submission" date="2016-10" db="EMBL/GenBank/DDBJ databases">
        <authorList>
            <person name="Varghese N."/>
            <person name="Submissions S."/>
        </authorList>
    </citation>
    <scope>NUCLEOTIDE SEQUENCE [LARGE SCALE GENOMIC DNA]</scope>
    <source>
        <strain evidence="3">DSM 23925</strain>
    </source>
</reference>
<feature type="transmembrane region" description="Helical" evidence="1">
    <location>
        <begin position="83"/>
        <end position="100"/>
    </location>
</feature>
<dbReference type="EMBL" id="FOVN01000005">
    <property type="protein sequence ID" value="SFN88828.1"/>
    <property type="molecule type" value="Genomic_DNA"/>
</dbReference>
<feature type="transmembrane region" description="Helical" evidence="1">
    <location>
        <begin position="107"/>
        <end position="125"/>
    </location>
</feature>
<feature type="transmembrane region" description="Helical" evidence="1">
    <location>
        <begin position="137"/>
        <end position="157"/>
    </location>
</feature>
<keyword evidence="1" id="KW-1133">Transmembrane helix</keyword>
<accession>A0A1I5CPE2</accession>
<organism evidence="2 3">
    <name type="scientific">Bizionia echini</name>
    <dbReference type="NCBI Taxonomy" id="649333"/>
    <lineage>
        <taxon>Bacteria</taxon>
        <taxon>Pseudomonadati</taxon>
        <taxon>Bacteroidota</taxon>
        <taxon>Flavobacteriia</taxon>
        <taxon>Flavobacteriales</taxon>
        <taxon>Flavobacteriaceae</taxon>
        <taxon>Bizionia</taxon>
    </lineage>
</organism>
<protein>
    <submittedName>
        <fullName evidence="2">Conserved hypothetical integral membrane protein TIGR02206</fullName>
    </submittedName>
</protein>
<dbReference type="InterPro" id="IPR011737">
    <property type="entry name" value="CHP02206_TP0381"/>
</dbReference>
<proteinExistence type="predicted"/>
<dbReference type="OrthoDB" id="9813172at2"/>
<feature type="transmembrane region" description="Helical" evidence="1">
    <location>
        <begin position="169"/>
        <end position="192"/>
    </location>
</feature>
<keyword evidence="3" id="KW-1185">Reference proteome</keyword>
<keyword evidence="1" id="KW-0472">Membrane</keyword>
<feature type="transmembrane region" description="Helical" evidence="1">
    <location>
        <begin position="24"/>
        <end position="41"/>
    </location>
</feature>
<name>A0A1I5CPE2_9FLAO</name>
<dbReference type="NCBIfam" id="TIGR02206">
    <property type="entry name" value="intg_mem_TP0381"/>
    <property type="match status" value="1"/>
</dbReference>
<dbReference type="Proteomes" id="UP000198705">
    <property type="component" value="Unassembled WGS sequence"/>
</dbReference>
<feature type="transmembrane region" description="Helical" evidence="1">
    <location>
        <begin position="212"/>
        <end position="232"/>
    </location>
</feature>
<sequence length="238" mass="27835">MFFGFFLTSCLVERVTIGSWQHVLPIILVASTAILLIRVSNRKLNQQKKIKTFQFLGALVSLTVIAFHVYHILLGNYNLSEDLPLFLCSFLALIIPCFTYTRRYWMYEILLFWIIAGTLQGVITPDIANGFPSLDYFRYWIVHLGLLTIIFYATFVLKMRPKFKSVFKSFFALQIYAIILMVLNNVLGANYSYLNSKPESASALDYFGEWPYYLLVMEVILIPFFLLIYWPFYLTRKK</sequence>
<keyword evidence="1" id="KW-0812">Transmembrane</keyword>
<feature type="transmembrane region" description="Helical" evidence="1">
    <location>
        <begin position="53"/>
        <end position="71"/>
    </location>
</feature>
<dbReference type="Pfam" id="PF14808">
    <property type="entry name" value="TMEM164"/>
    <property type="match status" value="1"/>
</dbReference>
<dbReference type="RefSeq" id="WP_092209063.1">
    <property type="nucleotide sequence ID" value="NZ_FOVN01000005.1"/>
</dbReference>